<evidence type="ECO:0000256" key="2">
    <source>
        <dbReference type="ARBA" id="ARBA00004409"/>
    </source>
</evidence>
<dbReference type="InterPro" id="IPR027027">
    <property type="entry name" value="GOSR2/Membrin/Bos1"/>
</dbReference>
<reference evidence="15 16" key="1">
    <citation type="journal article" date="2019" name="BMC Genomics">
        <title>Chromosome level assembly and comparative genome analysis confirm lager-brewing yeasts originated from a single hybridization.</title>
        <authorList>
            <person name="Salazar A.N."/>
            <person name="Gorter de Vries A.R."/>
            <person name="van den Broek M."/>
            <person name="Brouwers N."/>
            <person name="de la Torre Cortes P."/>
            <person name="Kuijpers N.G.A."/>
            <person name="Daran J.G."/>
            <person name="Abeel T."/>
        </authorList>
    </citation>
    <scope>NUCLEOTIDE SEQUENCE [LARGE SCALE GENOMIC DNA]</scope>
    <source>
        <strain evidence="15 16">CBS 1483</strain>
    </source>
</reference>
<evidence type="ECO:0000256" key="6">
    <source>
        <dbReference type="ARBA" id="ARBA00022927"/>
    </source>
</evidence>
<comment type="similarity">
    <text evidence="10 12">Belongs to the BOS1 family.</text>
</comment>
<evidence type="ECO:0000256" key="14">
    <source>
        <dbReference type="SAM" id="Phobius"/>
    </source>
</evidence>
<evidence type="ECO:0000256" key="11">
    <source>
        <dbReference type="ARBA" id="ARBA00040957"/>
    </source>
</evidence>
<keyword evidence="6 12" id="KW-0653">Protein transport</keyword>
<dbReference type="PIRSF" id="PIRSF028865">
    <property type="entry name" value="Membrin-2"/>
    <property type="match status" value="1"/>
</dbReference>
<evidence type="ECO:0000313" key="16">
    <source>
        <dbReference type="Proteomes" id="UP000501346"/>
    </source>
</evidence>
<dbReference type="GO" id="GO:0000139">
    <property type="term" value="C:Golgi membrane"/>
    <property type="evidence" value="ECO:0007669"/>
    <property type="project" value="UniProtKB-SubCell"/>
</dbReference>
<dbReference type="EMBL" id="CP048993">
    <property type="protein sequence ID" value="QID81050.1"/>
    <property type="molecule type" value="Genomic_DNA"/>
</dbReference>
<sequence>MFDRWRHLFSLLLKQDNALYNHAVKQKNQLQQELARFEKNSVTAPISLQGSISATLVSLEKTVKQYAEHLNRYKEDTNAEEIDPKFANRLATLTQDLHDFTAKFKDLKQSYNENNSRTQLFGSGASHVMDSDNPFSTSETIMNKRNVGGASANGKEGSSNGGGLPLYQGLQKEQSVFERGNAQLDYILEMGQQSFENIVEQNKILSKVQDRMSNGLRTLGVSEQTITSINKRVFKDKLVFWIALILLIIGIYYVLKWLR</sequence>
<dbReference type="Proteomes" id="UP000501346">
    <property type="component" value="Chromosome ScXII"/>
</dbReference>
<dbReference type="GO" id="GO:0031201">
    <property type="term" value="C:SNARE complex"/>
    <property type="evidence" value="ECO:0007669"/>
    <property type="project" value="TreeGrafter"/>
</dbReference>
<dbReference type="GO" id="GO:0015031">
    <property type="term" value="P:protein transport"/>
    <property type="evidence" value="ECO:0007669"/>
    <property type="project" value="UniProtKB-KW"/>
</dbReference>
<keyword evidence="5" id="KW-0931">ER-Golgi transport</keyword>
<evidence type="ECO:0000256" key="4">
    <source>
        <dbReference type="ARBA" id="ARBA00022692"/>
    </source>
</evidence>
<comment type="subcellular location">
    <subcellularLocation>
        <location evidence="1">Endoplasmic reticulum membrane</location>
        <topology evidence="1">Single-pass type IV membrane protein</topology>
    </subcellularLocation>
    <subcellularLocation>
        <location evidence="2">Golgi apparatus membrane</location>
        <topology evidence="2">Single-pass type IV membrane protein</topology>
    </subcellularLocation>
</comment>
<dbReference type="GO" id="GO:0031902">
    <property type="term" value="C:late endosome membrane"/>
    <property type="evidence" value="ECO:0007669"/>
    <property type="project" value="TreeGrafter"/>
</dbReference>
<protein>
    <recommendedName>
        <fullName evidence="11 12">Protein transport protein BOS1</fullName>
    </recommendedName>
</protein>
<gene>
    <name evidence="15" type="primary">BOS1_1</name>
    <name evidence="15" type="ORF">GRS66_003408</name>
</gene>
<evidence type="ECO:0000256" key="12">
    <source>
        <dbReference type="PIRNR" id="PIRNR028865"/>
    </source>
</evidence>
<organism evidence="15 16">
    <name type="scientific">Saccharomyces pastorianus</name>
    <name type="common">Lager yeast</name>
    <name type="synonym">Saccharomyces cerevisiae x Saccharomyces eubayanus</name>
    <dbReference type="NCBI Taxonomy" id="27292"/>
    <lineage>
        <taxon>Eukaryota</taxon>
        <taxon>Fungi</taxon>
        <taxon>Dikarya</taxon>
        <taxon>Ascomycota</taxon>
        <taxon>Saccharomycotina</taxon>
        <taxon>Saccharomycetes</taxon>
        <taxon>Saccharomycetales</taxon>
        <taxon>Saccharomycetaceae</taxon>
        <taxon>Saccharomyces</taxon>
    </lineage>
</organism>
<proteinExistence type="inferred from homology"/>
<keyword evidence="13" id="KW-0175">Coiled coil</keyword>
<dbReference type="PANTHER" id="PTHR21230">
    <property type="entry name" value="VESICLE TRANSPORT V-SNARE PROTEIN VTI1-RELATED"/>
    <property type="match status" value="1"/>
</dbReference>
<dbReference type="OrthoDB" id="158360at2759"/>
<dbReference type="GO" id="GO:0005789">
    <property type="term" value="C:endoplasmic reticulum membrane"/>
    <property type="evidence" value="ECO:0007669"/>
    <property type="project" value="UniProtKB-SubCell"/>
</dbReference>
<dbReference type="GO" id="GO:0006888">
    <property type="term" value="P:endoplasmic reticulum to Golgi vesicle-mediated transport"/>
    <property type="evidence" value="ECO:0007669"/>
    <property type="project" value="TreeGrafter"/>
</dbReference>
<keyword evidence="4 14" id="KW-0812">Transmembrane</keyword>
<keyword evidence="16" id="KW-1185">Reference proteome</keyword>
<accession>A0A6C1DWR7</accession>
<dbReference type="AlphaFoldDB" id="A0A6C1DWR7"/>
<dbReference type="GO" id="GO:0012507">
    <property type="term" value="C:ER to Golgi transport vesicle membrane"/>
    <property type="evidence" value="ECO:0007669"/>
    <property type="project" value="TreeGrafter"/>
</dbReference>
<dbReference type="GO" id="GO:0005484">
    <property type="term" value="F:SNAP receptor activity"/>
    <property type="evidence" value="ECO:0007669"/>
    <property type="project" value="InterPro"/>
</dbReference>
<dbReference type="Pfam" id="PF12352">
    <property type="entry name" value="V-SNARE_C"/>
    <property type="match status" value="1"/>
</dbReference>
<evidence type="ECO:0000256" key="7">
    <source>
        <dbReference type="ARBA" id="ARBA00022989"/>
    </source>
</evidence>
<dbReference type="GO" id="GO:0006906">
    <property type="term" value="P:vesicle fusion"/>
    <property type="evidence" value="ECO:0007669"/>
    <property type="project" value="TreeGrafter"/>
</dbReference>
<evidence type="ECO:0000313" key="15">
    <source>
        <dbReference type="EMBL" id="QID81050.1"/>
    </source>
</evidence>
<feature type="transmembrane region" description="Helical" evidence="14">
    <location>
        <begin position="238"/>
        <end position="255"/>
    </location>
</feature>
<keyword evidence="9 12" id="KW-0472">Membrane</keyword>
<evidence type="ECO:0000256" key="1">
    <source>
        <dbReference type="ARBA" id="ARBA00004163"/>
    </source>
</evidence>
<evidence type="ECO:0000256" key="13">
    <source>
        <dbReference type="SAM" id="Coils"/>
    </source>
</evidence>
<keyword evidence="8" id="KW-0333">Golgi apparatus</keyword>
<name>A0A6C1DWR7_SACPS</name>
<evidence type="ECO:0000256" key="10">
    <source>
        <dbReference type="ARBA" id="ARBA00037983"/>
    </source>
</evidence>
<evidence type="ECO:0000256" key="5">
    <source>
        <dbReference type="ARBA" id="ARBA00022892"/>
    </source>
</evidence>
<comment type="function">
    <text evidence="12">SNARE required for protein transport between the ER and the Golgi complex.</text>
</comment>
<feature type="coiled-coil region" evidence="13">
    <location>
        <begin position="13"/>
        <end position="76"/>
    </location>
</feature>
<evidence type="ECO:0000256" key="9">
    <source>
        <dbReference type="ARBA" id="ARBA00023136"/>
    </source>
</evidence>
<evidence type="ECO:0000256" key="8">
    <source>
        <dbReference type="ARBA" id="ARBA00023034"/>
    </source>
</evidence>
<keyword evidence="7 14" id="KW-1133">Transmembrane helix</keyword>
<keyword evidence="3 12" id="KW-0813">Transport</keyword>
<dbReference type="GO" id="GO:0000149">
    <property type="term" value="F:SNARE binding"/>
    <property type="evidence" value="ECO:0007669"/>
    <property type="project" value="TreeGrafter"/>
</dbReference>
<dbReference type="PANTHER" id="PTHR21230:SF1">
    <property type="entry name" value="GOLGI SNAP RECEPTOR COMPLEX MEMBER 2"/>
    <property type="match status" value="1"/>
</dbReference>
<evidence type="ECO:0000256" key="3">
    <source>
        <dbReference type="ARBA" id="ARBA00022448"/>
    </source>
</evidence>